<proteinExistence type="predicted"/>
<accession>A0A7Y0HH47</accession>
<dbReference type="Pfam" id="PF13524">
    <property type="entry name" value="Glyco_trans_1_2"/>
    <property type="match status" value="1"/>
</dbReference>
<dbReference type="AlphaFoldDB" id="A0A7Y0HH47"/>
<comment type="caution">
    <text evidence="3">The sequence shown here is derived from an EMBL/GenBank/DDBJ whole genome shotgun (WGS) entry which is preliminary data.</text>
</comment>
<evidence type="ECO:0000313" key="4">
    <source>
        <dbReference type="Proteomes" id="UP000539372"/>
    </source>
</evidence>
<dbReference type="InterPro" id="IPR055259">
    <property type="entry name" value="YkvP/CgeB_Glyco_trans-like"/>
</dbReference>
<feature type="domain" description="Spore protein YkvP/CgeB glycosyl transferase-like" evidence="2">
    <location>
        <begin position="267"/>
        <end position="408"/>
    </location>
</feature>
<reference evidence="3 4" key="1">
    <citation type="submission" date="2020-04" db="EMBL/GenBank/DDBJ databases">
        <title>Rhodospirillaceae bacterium KN72 isolated from deep sea.</title>
        <authorList>
            <person name="Zhang D.-C."/>
        </authorList>
    </citation>
    <scope>NUCLEOTIDE SEQUENCE [LARGE SCALE GENOMIC DNA]</scope>
    <source>
        <strain evidence="3 4">KN72</strain>
    </source>
</reference>
<feature type="region of interest" description="Disordered" evidence="1">
    <location>
        <begin position="1"/>
        <end position="23"/>
    </location>
</feature>
<protein>
    <recommendedName>
        <fullName evidence="2">Spore protein YkvP/CgeB glycosyl transferase-like domain-containing protein</fullName>
    </recommendedName>
</protein>
<evidence type="ECO:0000313" key="3">
    <source>
        <dbReference type="EMBL" id="NMM46343.1"/>
    </source>
</evidence>
<dbReference type="RefSeq" id="WP_169626704.1">
    <property type="nucleotide sequence ID" value="NZ_JABBNT010000005.1"/>
</dbReference>
<gene>
    <name evidence="3" type="ORF">HH303_17765</name>
</gene>
<evidence type="ECO:0000256" key="1">
    <source>
        <dbReference type="SAM" id="MobiDB-lite"/>
    </source>
</evidence>
<dbReference type="EMBL" id="JABBNT010000005">
    <property type="protein sequence ID" value="NMM46343.1"/>
    <property type="molecule type" value="Genomic_DNA"/>
</dbReference>
<organism evidence="3 4">
    <name type="scientific">Pacificispira spongiicola</name>
    <dbReference type="NCBI Taxonomy" id="2729598"/>
    <lineage>
        <taxon>Bacteria</taxon>
        <taxon>Pseudomonadati</taxon>
        <taxon>Pseudomonadota</taxon>
        <taxon>Alphaproteobacteria</taxon>
        <taxon>Rhodospirillales</taxon>
        <taxon>Rhodospirillaceae</taxon>
        <taxon>Pacificispira</taxon>
    </lineage>
</organism>
<dbReference type="Proteomes" id="UP000539372">
    <property type="component" value="Unassembled WGS sequence"/>
</dbReference>
<name>A0A7Y0HH47_9PROT</name>
<keyword evidence="4" id="KW-1185">Reference proteome</keyword>
<sequence>MSGDTSNTDALPPSQGNENAIRDPALRHRAPRCFSLASFTPFASLEVMSADIDQALRQRGVQVFNHMHYGDMNADLFKRQFVLAAQYPGRRFAMDVNVTNNFMSGDRPLYDVWALPRFTFLTDSPVHKITQFRTFPHMGLIGLVDLDFPEIAADLGLPVDRCVSFAHAGPPPAPAQPDTADRPIDVLIAGNVGPTPPLADWLQAESGGDPVKKAALDAALERCRTSDTGLWQILKEELTSRGGDISISSIVPLATALEGYLIAMRRKEMLENASRGVVHYSGYIDPAVTLTLPDNIVHHGPLPFLDILDLMTNTKIVVNSSPSFRNGPHERIFYGLSRGAFILTEPSRFMSEMVDGGYGVSFLPWDGTRINEFVADALDHDLDAVRQTALPYYAARHTWGERVDRLLAELDERFWKEIA</sequence>
<evidence type="ECO:0000259" key="2">
    <source>
        <dbReference type="Pfam" id="PF13524"/>
    </source>
</evidence>
<feature type="compositionally biased region" description="Polar residues" evidence="1">
    <location>
        <begin position="1"/>
        <end position="18"/>
    </location>
</feature>